<dbReference type="EMBL" id="BGPR01001361">
    <property type="protein sequence ID" value="GBM52027.1"/>
    <property type="molecule type" value="Genomic_DNA"/>
</dbReference>
<name>A0A4Y2GFT6_ARAVE</name>
<gene>
    <name evidence="1" type="ORF">AVEN_42041_1</name>
</gene>
<accession>A0A4Y2GFT6</accession>
<reference evidence="1 2" key="1">
    <citation type="journal article" date="2019" name="Sci. Rep.">
        <title>Orb-weaving spider Araneus ventricosus genome elucidates the spidroin gene catalogue.</title>
        <authorList>
            <person name="Kono N."/>
            <person name="Nakamura H."/>
            <person name="Ohtoshi R."/>
            <person name="Moran D.A.P."/>
            <person name="Shinohara A."/>
            <person name="Yoshida Y."/>
            <person name="Fujiwara M."/>
            <person name="Mori M."/>
            <person name="Tomita M."/>
            <person name="Arakawa K."/>
        </authorList>
    </citation>
    <scope>NUCLEOTIDE SEQUENCE [LARGE SCALE GENOMIC DNA]</scope>
</reference>
<sequence length="91" mass="10639">MGIIIVRFTWEMRYTWELVAPSNEYVFATNRRSFSGKRFGAAVPGLHSCFKTAWNCAYADEIDEARHDVVVQRNCTGHSLYDSFMQFHRLQ</sequence>
<dbReference type="AlphaFoldDB" id="A0A4Y2GFT6"/>
<evidence type="ECO:0000313" key="1">
    <source>
        <dbReference type="EMBL" id="GBM52027.1"/>
    </source>
</evidence>
<dbReference type="Proteomes" id="UP000499080">
    <property type="component" value="Unassembled WGS sequence"/>
</dbReference>
<dbReference type="OrthoDB" id="6437620at2759"/>
<keyword evidence="2" id="KW-1185">Reference proteome</keyword>
<proteinExistence type="predicted"/>
<organism evidence="1 2">
    <name type="scientific">Araneus ventricosus</name>
    <name type="common">Orbweaver spider</name>
    <name type="synonym">Epeira ventricosa</name>
    <dbReference type="NCBI Taxonomy" id="182803"/>
    <lineage>
        <taxon>Eukaryota</taxon>
        <taxon>Metazoa</taxon>
        <taxon>Ecdysozoa</taxon>
        <taxon>Arthropoda</taxon>
        <taxon>Chelicerata</taxon>
        <taxon>Arachnida</taxon>
        <taxon>Araneae</taxon>
        <taxon>Araneomorphae</taxon>
        <taxon>Entelegynae</taxon>
        <taxon>Araneoidea</taxon>
        <taxon>Araneidae</taxon>
        <taxon>Araneus</taxon>
    </lineage>
</organism>
<comment type="caution">
    <text evidence="1">The sequence shown here is derived from an EMBL/GenBank/DDBJ whole genome shotgun (WGS) entry which is preliminary data.</text>
</comment>
<evidence type="ECO:0000313" key="2">
    <source>
        <dbReference type="Proteomes" id="UP000499080"/>
    </source>
</evidence>
<protein>
    <submittedName>
        <fullName evidence="1">Uncharacterized protein</fullName>
    </submittedName>
</protein>